<gene>
    <name evidence="1" type="ORF">FVE85_8773</name>
</gene>
<dbReference type="EMBL" id="VRMN01000007">
    <property type="protein sequence ID" value="KAA8493328.1"/>
    <property type="molecule type" value="Genomic_DNA"/>
</dbReference>
<sequence>MMVNRGALDAVVRGQVLRESEYSVLTLLLAPANRAVRYCAHARRAAPPRQLLVLAAGASTSQLDAQCLAWQLALSEVVFWPVYMHDIGSDAASGRAALASALRSVLRLQKGGVASKLKKLVYVVIMDYDAEEASREQISAAFIQGMERVFLSALGTAQAARDDALPRLSDRFAFQFSFLPHARFQADAYADALDDLSARFTDPTSDHYVFAASGAARQDKLYESVTPLGELAAHAESIAKALNAGAVPADLAAAGRGEGRAAAPDAKSQPPAGELELAYKIERCFVDTCDQFDSKVQQWRIEVEAGRIIGSFGPQGSSLLKDVLASFEQECKELISVTASSGMSGLAAPPSAAIHALIAGKTDELKNKISLALHAMYTRQLLRLREVAYEVFQQRLQLLQVTERVEKDVRSITRETLQFFTDKATELKVAGISTQWSFDCDKKELMRSMREDGTEKIQAARVQGDFAPPPRQPIAMSFHYLQTAPFGWTDSRYETLTSSGSMRYAGGDDSTLDAVRVRAAAEKDAAAKLPKSGNLVFYEPTPAR</sequence>
<organism evidence="1 2">
    <name type="scientific">Porphyridium purpureum</name>
    <name type="common">Red alga</name>
    <name type="synonym">Porphyridium cruentum</name>
    <dbReference type="NCBI Taxonomy" id="35688"/>
    <lineage>
        <taxon>Eukaryota</taxon>
        <taxon>Rhodophyta</taxon>
        <taxon>Bangiophyceae</taxon>
        <taxon>Porphyridiales</taxon>
        <taxon>Porphyridiaceae</taxon>
        <taxon>Porphyridium</taxon>
    </lineage>
</organism>
<dbReference type="AlphaFoldDB" id="A0A5J4YPU5"/>
<dbReference type="OMA" id="YCAHARR"/>
<name>A0A5J4YPU5_PORPP</name>
<evidence type="ECO:0000313" key="2">
    <source>
        <dbReference type="Proteomes" id="UP000324585"/>
    </source>
</evidence>
<dbReference type="OrthoDB" id="5278at2759"/>
<dbReference type="Proteomes" id="UP000324585">
    <property type="component" value="Unassembled WGS sequence"/>
</dbReference>
<proteinExistence type="predicted"/>
<reference evidence="2" key="1">
    <citation type="journal article" date="2019" name="Nat. Commun.">
        <title>Expansion of phycobilisome linker gene families in mesophilic red algae.</title>
        <authorList>
            <person name="Lee J."/>
            <person name="Kim D."/>
            <person name="Bhattacharya D."/>
            <person name="Yoon H.S."/>
        </authorList>
    </citation>
    <scope>NUCLEOTIDE SEQUENCE [LARGE SCALE GENOMIC DNA]</scope>
    <source>
        <strain evidence="2">CCMP 1328</strain>
    </source>
</reference>
<accession>A0A5J4YPU5</accession>
<evidence type="ECO:0000313" key="1">
    <source>
        <dbReference type="EMBL" id="KAA8493328.1"/>
    </source>
</evidence>
<keyword evidence="2" id="KW-1185">Reference proteome</keyword>
<comment type="caution">
    <text evidence="1">The sequence shown here is derived from an EMBL/GenBank/DDBJ whole genome shotgun (WGS) entry which is preliminary data.</text>
</comment>
<protein>
    <submittedName>
        <fullName evidence="1">Protein SEY1</fullName>
    </submittedName>
</protein>